<gene>
    <name evidence="2" type="ORF">B7P43_G10866</name>
</gene>
<accession>A0A2J7Q206</accession>
<protein>
    <submittedName>
        <fullName evidence="2">Uncharacterized protein</fullName>
    </submittedName>
</protein>
<feature type="region of interest" description="Disordered" evidence="1">
    <location>
        <begin position="74"/>
        <end position="117"/>
    </location>
</feature>
<sequence>MNPEDYSRTEDINGRNAKRTTTIFIDLSPDSSDNHVTKVGLVQNEMLKISGNEECSKSTGTLRSPSLIMKTINNSSQAQEQEENKGENSNQHMQGKKGITSNSINTQTGAPVAAPRTNKMYIQSQNFTNRCRSNLCAKSEENNINSKLFVKRPCINSQGEDDRNTEILEASSQLAALKELYYSTELSDDSERADEEVRSYMSGGGDEDDRDQDEESSSV</sequence>
<dbReference type="OrthoDB" id="8197951at2759"/>
<proteinExistence type="predicted"/>
<comment type="caution">
    <text evidence="2">The sequence shown here is derived from an EMBL/GenBank/DDBJ whole genome shotgun (WGS) entry which is preliminary data.</text>
</comment>
<reference evidence="2 3" key="1">
    <citation type="submission" date="2017-12" db="EMBL/GenBank/DDBJ databases">
        <title>Hemimetabolous genomes reveal molecular basis of termite eusociality.</title>
        <authorList>
            <person name="Harrison M.C."/>
            <person name="Jongepier E."/>
            <person name="Robertson H.M."/>
            <person name="Arning N."/>
            <person name="Bitard-Feildel T."/>
            <person name="Chao H."/>
            <person name="Childers C.P."/>
            <person name="Dinh H."/>
            <person name="Doddapaneni H."/>
            <person name="Dugan S."/>
            <person name="Gowin J."/>
            <person name="Greiner C."/>
            <person name="Han Y."/>
            <person name="Hu H."/>
            <person name="Hughes D.S.T."/>
            <person name="Huylmans A.-K."/>
            <person name="Kemena C."/>
            <person name="Kremer L.P.M."/>
            <person name="Lee S.L."/>
            <person name="Lopez-Ezquerra A."/>
            <person name="Mallet L."/>
            <person name="Monroy-Kuhn J.M."/>
            <person name="Moser A."/>
            <person name="Murali S.C."/>
            <person name="Muzny D.M."/>
            <person name="Otani S."/>
            <person name="Piulachs M.-D."/>
            <person name="Poelchau M."/>
            <person name="Qu J."/>
            <person name="Schaub F."/>
            <person name="Wada-Katsumata A."/>
            <person name="Worley K.C."/>
            <person name="Xie Q."/>
            <person name="Ylla G."/>
            <person name="Poulsen M."/>
            <person name="Gibbs R.A."/>
            <person name="Schal C."/>
            <person name="Richards S."/>
            <person name="Belles X."/>
            <person name="Korb J."/>
            <person name="Bornberg-Bauer E."/>
        </authorList>
    </citation>
    <scope>NUCLEOTIDE SEQUENCE [LARGE SCALE GENOMIC DNA]</scope>
    <source>
        <tissue evidence="2">Whole body</tissue>
    </source>
</reference>
<feature type="non-terminal residue" evidence="2">
    <location>
        <position position="219"/>
    </location>
</feature>
<keyword evidence="3" id="KW-1185">Reference proteome</keyword>
<evidence type="ECO:0000256" key="1">
    <source>
        <dbReference type="SAM" id="MobiDB-lite"/>
    </source>
</evidence>
<evidence type="ECO:0000313" key="3">
    <source>
        <dbReference type="Proteomes" id="UP000235965"/>
    </source>
</evidence>
<feature type="region of interest" description="Disordered" evidence="1">
    <location>
        <begin position="184"/>
        <end position="219"/>
    </location>
</feature>
<feature type="compositionally biased region" description="Acidic residues" evidence="1">
    <location>
        <begin position="205"/>
        <end position="219"/>
    </location>
</feature>
<dbReference type="Proteomes" id="UP000235965">
    <property type="component" value="Unassembled WGS sequence"/>
</dbReference>
<dbReference type="AlphaFoldDB" id="A0A2J7Q206"/>
<dbReference type="EMBL" id="NEVH01019374">
    <property type="protein sequence ID" value="PNF22613.1"/>
    <property type="molecule type" value="Genomic_DNA"/>
</dbReference>
<name>A0A2J7Q206_9NEOP</name>
<evidence type="ECO:0000313" key="2">
    <source>
        <dbReference type="EMBL" id="PNF22613.1"/>
    </source>
</evidence>
<organism evidence="2 3">
    <name type="scientific">Cryptotermes secundus</name>
    <dbReference type="NCBI Taxonomy" id="105785"/>
    <lineage>
        <taxon>Eukaryota</taxon>
        <taxon>Metazoa</taxon>
        <taxon>Ecdysozoa</taxon>
        <taxon>Arthropoda</taxon>
        <taxon>Hexapoda</taxon>
        <taxon>Insecta</taxon>
        <taxon>Pterygota</taxon>
        <taxon>Neoptera</taxon>
        <taxon>Polyneoptera</taxon>
        <taxon>Dictyoptera</taxon>
        <taxon>Blattodea</taxon>
        <taxon>Blattoidea</taxon>
        <taxon>Termitoidae</taxon>
        <taxon>Kalotermitidae</taxon>
        <taxon>Cryptotermitinae</taxon>
        <taxon>Cryptotermes</taxon>
    </lineage>
</organism>
<feature type="compositionally biased region" description="Polar residues" evidence="1">
    <location>
        <begin position="87"/>
        <end position="109"/>
    </location>
</feature>